<evidence type="ECO:0008006" key="3">
    <source>
        <dbReference type="Google" id="ProtNLM"/>
    </source>
</evidence>
<dbReference type="SUPFAM" id="SSF52113">
    <property type="entry name" value="BRCT domain"/>
    <property type="match status" value="1"/>
</dbReference>
<dbReference type="Proteomes" id="UP000265080">
    <property type="component" value="Chromosome 5"/>
</dbReference>
<dbReference type="AlphaFoldDB" id="A0A3P8TN82"/>
<dbReference type="GO" id="GO:0006974">
    <property type="term" value="P:DNA damage response"/>
    <property type="evidence" value="ECO:0007669"/>
    <property type="project" value="TreeGrafter"/>
</dbReference>
<evidence type="ECO:0000313" key="1">
    <source>
        <dbReference type="Ensembl" id="ENSAPEP00000024507.1"/>
    </source>
</evidence>
<dbReference type="STRING" id="161767.ENSAPEP00000024507"/>
<dbReference type="GO" id="GO:0035861">
    <property type="term" value="C:site of double-strand break"/>
    <property type="evidence" value="ECO:0007669"/>
    <property type="project" value="TreeGrafter"/>
</dbReference>
<dbReference type="GeneTree" id="ENSGT00940000178704"/>
<reference evidence="1" key="2">
    <citation type="submission" date="2025-08" db="UniProtKB">
        <authorList>
            <consortium name="Ensembl"/>
        </authorList>
    </citation>
    <scope>IDENTIFICATION</scope>
</reference>
<dbReference type="GO" id="GO:1990166">
    <property type="term" value="P:protein localization to site of double-strand break"/>
    <property type="evidence" value="ECO:0007669"/>
    <property type="project" value="TreeGrafter"/>
</dbReference>
<accession>A0A3P8TN82</accession>
<proteinExistence type="predicted"/>
<dbReference type="PANTHER" id="PTHR46677">
    <property type="entry name" value="SMC5-SMC6 COMPLEX LOCALIZATION FACTOR PROTEIN 1"/>
    <property type="match status" value="1"/>
</dbReference>
<name>A0A3P8TN82_AMPPE</name>
<reference evidence="1 2" key="1">
    <citation type="submission" date="2018-03" db="EMBL/GenBank/DDBJ databases">
        <title>Finding Nemo's genes: A chromosome-scale reference assembly of the genome of the orange clownfish Amphiprion percula.</title>
        <authorList>
            <person name="Lehmann R."/>
        </authorList>
    </citation>
    <scope>NUCLEOTIDE SEQUENCE</scope>
</reference>
<dbReference type="Gene3D" id="3.40.50.10190">
    <property type="entry name" value="BRCT domain"/>
    <property type="match status" value="1"/>
</dbReference>
<sequence>VRMENCTHVFQISGIKTKDKKRALVQGILQLGGKYIGGSVSTNPLKHAVKTTRKWVVTPGYVLDSVKNGSWLPEGPYEVTISTGSTAAFYPARQWREKVSSGRLKGAFQGWRVLLMVQEPTRRAMFKRLQNCPPSYYWSNNLFGIWKACSDIFIWLSVVGLNCN</sequence>
<evidence type="ECO:0000313" key="2">
    <source>
        <dbReference type="Proteomes" id="UP000265080"/>
    </source>
</evidence>
<dbReference type="Ensembl" id="ENSAPET00000025151.1">
    <property type="protein sequence ID" value="ENSAPEP00000024507.1"/>
    <property type="gene ID" value="ENSAPEG00000017424.1"/>
</dbReference>
<dbReference type="PANTHER" id="PTHR46677:SF1">
    <property type="entry name" value="SMC5-SMC6 COMPLEX LOCALIZATION FACTOR PROTEIN 1"/>
    <property type="match status" value="1"/>
</dbReference>
<organism evidence="1 2">
    <name type="scientific">Amphiprion percula</name>
    <name type="common">Orange clownfish</name>
    <name type="synonym">Lutjanus percula</name>
    <dbReference type="NCBI Taxonomy" id="161767"/>
    <lineage>
        <taxon>Eukaryota</taxon>
        <taxon>Metazoa</taxon>
        <taxon>Chordata</taxon>
        <taxon>Craniata</taxon>
        <taxon>Vertebrata</taxon>
        <taxon>Euteleostomi</taxon>
        <taxon>Actinopterygii</taxon>
        <taxon>Neopterygii</taxon>
        <taxon>Teleostei</taxon>
        <taxon>Neoteleostei</taxon>
        <taxon>Acanthomorphata</taxon>
        <taxon>Ovalentaria</taxon>
        <taxon>Pomacentridae</taxon>
        <taxon>Amphiprion</taxon>
    </lineage>
</organism>
<keyword evidence="2" id="KW-1185">Reference proteome</keyword>
<protein>
    <recommendedName>
        <fullName evidence="3">BRCT domain-containing protein</fullName>
    </recommendedName>
</protein>
<dbReference type="GO" id="GO:2000781">
    <property type="term" value="P:positive regulation of double-strand break repair"/>
    <property type="evidence" value="ECO:0007669"/>
    <property type="project" value="InterPro"/>
</dbReference>
<dbReference type="GO" id="GO:0005634">
    <property type="term" value="C:nucleus"/>
    <property type="evidence" value="ECO:0007669"/>
    <property type="project" value="TreeGrafter"/>
</dbReference>
<dbReference type="InterPro" id="IPR036420">
    <property type="entry name" value="BRCT_dom_sf"/>
</dbReference>
<reference evidence="1" key="3">
    <citation type="submission" date="2025-09" db="UniProtKB">
        <authorList>
            <consortium name="Ensembl"/>
        </authorList>
    </citation>
    <scope>IDENTIFICATION</scope>
</reference>
<dbReference type="InterPro" id="IPR042479">
    <property type="entry name" value="Slf1"/>
</dbReference>